<dbReference type="PANTHER" id="PTHR34979:SF1">
    <property type="entry name" value="INNER MEMBRANE PROTEIN YGAZ"/>
    <property type="match status" value="1"/>
</dbReference>
<keyword evidence="3" id="KW-0813">Transport</keyword>
<feature type="transmembrane region" description="Helical" evidence="8">
    <location>
        <begin position="55"/>
        <end position="74"/>
    </location>
</feature>
<keyword evidence="5 8" id="KW-0812">Transmembrane</keyword>
<dbReference type="RefSeq" id="WP_342678476.1">
    <property type="nucleotide sequence ID" value="NZ_JBCGCU010000009.1"/>
</dbReference>
<evidence type="ECO:0000256" key="5">
    <source>
        <dbReference type="ARBA" id="ARBA00022692"/>
    </source>
</evidence>
<feature type="transmembrane region" description="Helical" evidence="8">
    <location>
        <begin position="217"/>
        <end position="234"/>
    </location>
</feature>
<gene>
    <name evidence="9" type="ORF">WCN91_09555</name>
</gene>
<feature type="transmembrane region" description="Helical" evidence="8">
    <location>
        <begin position="139"/>
        <end position="164"/>
    </location>
</feature>
<evidence type="ECO:0000256" key="7">
    <source>
        <dbReference type="ARBA" id="ARBA00023136"/>
    </source>
</evidence>
<evidence type="ECO:0000256" key="8">
    <source>
        <dbReference type="SAM" id="Phobius"/>
    </source>
</evidence>
<evidence type="ECO:0000256" key="1">
    <source>
        <dbReference type="ARBA" id="ARBA00004651"/>
    </source>
</evidence>
<protein>
    <submittedName>
        <fullName evidence="9">AzlC family ABC transporter permease</fullName>
    </submittedName>
</protein>
<keyword evidence="10" id="KW-1185">Reference proteome</keyword>
<accession>A0ABU9MWL3</accession>
<keyword evidence="7 8" id="KW-0472">Membrane</keyword>
<comment type="caution">
    <text evidence="9">The sequence shown here is derived from an EMBL/GenBank/DDBJ whole genome shotgun (WGS) entry which is preliminary data.</text>
</comment>
<reference evidence="9 10" key="1">
    <citation type="submission" date="2024-03" db="EMBL/GenBank/DDBJ databases">
        <title>Pseudoalteromonas qingdaonensis sp. nov., isolated from the intestines of marine benthic organisms.</title>
        <authorList>
            <person name="Lin X."/>
            <person name="Fang S."/>
            <person name="Hu X."/>
        </authorList>
    </citation>
    <scope>NUCLEOTIDE SEQUENCE [LARGE SCALE GENOMIC DNA]</scope>
    <source>
        <strain evidence="9 10">YIC-827</strain>
    </source>
</reference>
<name>A0ABU9MWL3_9GAMM</name>
<comment type="subcellular location">
    <subcellularLocation>
        <location evidence="1">Cell membrane</location>
        <topology evidence="1">Multi-pass membrane protein</topology>
    </subcellularLocation>
</comment>
<evidence type="ECO:0000256" key="3">
    <source>
        <dbReference type="ARBA" id="ARBA00022448"/>
    </source>
</evidence>
<keyword evidence="4" id="KW-1003">Cell membrane</keyword>
<dbReference type="Proteomes" id="UP001447008">
    <property type="component" value="Unassembled WGS sequence"/>
</dbReference>
<keyword evidence="6 8" id="KW-1133">Transmembrane helix</keyword>
<sequence length="239" mass="26217">MSKSTHINRGTKLQQKAFIKGQLDMMPLNLAVLPWGLLCGSLAMQNGFTLIEAQLMSLLVFAGSAQLVAIELIANDTPLLTIAITTLIISSRHFLYGLAIRQKVIAQPLKWRLPVSFVLTDELFAFSHHPKAYQTKVRLIYALSAGFSFYVAWNIWTLLGIVAGRLLPDLTNLGLDFAIATTFIALVIPAIKNRATLACVLASGISAAVLKSWQVELWLVFSALIGMSFGYVLSRGRVQ</sequence>
<organism evidence="9 10">
    <name type="scientific">Pseudoalteromonas qingdaonensis</name>
    <dbReference type="NCBI Taxonomy" id="3131913"/>
    <lineage>
        <taxon>Bacteria</taxon>
        <taxon>Pseudomonadati</taxon>
        <taxon>Pseudomonadota</taxon>
        <taxon>Gammaproteobacteria</taxon>
        <taxon>Alteromonadales</taxon>
        <taxon>Pseudoalteromonadaceae</taxon>
        <taxon>Pseudoalteromonas</taxon>
    </lineage>
</organism>
<evidence type="ECO:0000313" key="10">
    <source>
        <dbReference type="Proteomes" id="UP001447008"/>
    </source>
</evidence>
<feature type="transmembrane region" description="Helical" evidence="8">
    <location>
        <begin position="170"/>
        <end position="188"/>
    </location>
</feature>
<evidence type="ECO:0000256" key="6">
    <source>
        <dbReference type="ARBA" id="ARBA00022989"/>
    </source>
</evidence>
<dbReference type="PANTHER" id="PTHR34979">
    <property type="entry name" value="INNER MEMBRANE PROTEIN YGAZ"/>
    <property type="match status" value="1"/>
</dbReference>
<evidence type="ECO:0000256" key="2">
    <source>
        <dbReference type="ARBA" id="ARBA00010735"/>
    </source>
</evidence>
<feature type="transmembrane region" description="Helical" evidence="8">
    <location>
        <begin position="80"/>
        <end position="100"/>
    </location>
</feature>
<dbReference type="Pfam" id="PF03591">
    <property type="entry name" value="AzlC"/>
    <property type="match status" value="1"/>
</dbReference>
<evidence type="ECO:0000313" key="9">
    <source>
        <dbReference type="EMBL" id="MEM0515652.1"/>
    </source>
</evidence>
<dbReference type="InterPro" id="IPR011606">
    <property type="entry name" value="Brnchd-chn_aa_trnsp_permease"/>
</dbReference>
<dbReference type="EMBL" id="JBCGCU010000009">
    <property type="protein sequence ID" value="MEM0515652.1"/>
    <property type="molecule type" value="Genomic_DNA"/>
</dbReference>
<proteinExistence type="inferred from homology"/>
<comment type="similarity">
    <text evidence="2">Belongs to the AzlC family.</text>
</comment>
<evidence type="ECO:0000256" key="4">
    <source>
        <dbReference type="ARBA" id="ARBA00022475"/>
    </source>
</evidence>